<reference evidence="3" key="1">
    <citation type="journal article" date="2021" name="Nat. Commun.">
        <title>Genetic determinants of endophytism in the Arabidopsis root mycobiome.</title>
        <authorList>
            <person name="Mesny F."/>
            <person name="Miyauchi S."/>
            <person name="Thiergart T."/>
            <person name="Pickel B."/>
            <person name="Atanasova L."/>
            <person name="Karlsson M."/>
            <person name="Huettel B."/>
            <person name="Barry K.W."/>
            <person name="Haridas S."/>
            <person name="Chen C."/>
            <person name="Bauer D."/>
            <person name="Andreopoulos W."/>
            <person name="Pangilinan J."/>
            <person name="LaButti K."/>
            <person name="Riley R."/>
            <person name="Lipzen A."/>
            <person name="Clum A."/>
            <person name="Drula E."/>
            <person name="Henrissat B."/>
            <person name="Kohler A."/>
            <person name="Grigoriev I.V."/>
            <person name="Martin F.M."/>
            <person name="Hacquard S."/>
        </authorList>
    </citation>
    <scope>NUCLEOTIDE SEQUENCE</scope>
    <source>
        <strain evidence="3">MPI-CAGE-CH-0230</strain>
    </source>
</reference>
<organism evidence="3 4">
    <name type="scientific">Microdochium trichocladiopsis</name>
    <dbReference type="NCBI Taxonomy" id="1682393"/>
    <lineage>
        <taxon>Eukaryota</taxon>
        <taxon>Fungi</taxon>
        <taxon>Dikarya</taxon>
        <taxon>Ascomycota</taxon>
        <taxon>Pezizomycotina</taxon>
        <taxon>Sordariomycetes</taxon>
        <taxon>Xylariomycetidae</taxon>
        <taxon>Xylariales</taxon>
        <taxon>Microdochiaceae</taxon>
        <taxon>Microdochium</taxon>
    </lineage>
</organism>
<dbReference type="Pfam" id="PF20183">
    <property type="entry name" value="DUF6546"/>
    <property type="match status" value="1"/>
</dbReference>
<feature type="compositionally biased region" description="Acidic residues" evidence="1">
    <location>
        <begin position="181"/>
        <end position="206"/>
    </location>
</feature>
<keyword evidence="4" id="KW-1185">Reference proteome</keyword>
<comment type="caution">
    <text evidence="3">The sequence shown here is derived from an EMBL/GenBank/DDBJ whole genome shotgun (WGS) entry which is preliminary data.</text>
</comment>
<feature type="domain" description="DUF6546" evidence="2">
    <location>
        <begin position="333"/>
        <end position="560"/>
    </location>
</feature>
<dbReference type="AlphaFoldDB" id="A0A9P9BVR5"/>
<accession>A0A9P9BVR5</accession>
<protein>
    <recommendedName>
        <fullName evidence="2">DUF6546 domain-containing protein</fullName>
    </recommendedName>
</protein>
<evidence type="ECO:0000313" key="4">
    <source>
        <dbReference type="Proteomes" id="UP000756346"/>
    </source>
</evidence>
<dbReference type="GeneID" id="70188166"/>
<dbReference type="OrthoDB" id="3728558at2759"/>
<dbReference type="EMBL" id="JAGTJQ010000004">
    <property type="protein sequence ID" value="KAH7033597.1"/>
    <property type="molecule type" value="Genomic_DNA"/>
</dbReference>
<feature type="region of interest" description="Disordered" evidence="1">
    <location>
        <begin position="166"/>
        <end position="223"/>
    </location>
</feature>
<gene>
    <name evidence="3" type="ORF">B0I36DRAFT_362243</name>
</gene>
<proteinExistence type="predicted"/>
<dbReference type="InterPro" id="IPR046676">
    <property type="entry name" value="DUF6546"/>
</dbReference>
<sequence length="583" mass="67141">MAVLEMCSSTEHHETTTTSSWTALPIEIRDTILGYVTSEKYTGWSTLAYVSRDWQAHIEKINFRSIRLRQQCLDCFARICSAPRIPRLIRHIHLIVELRRYSAEHAEWLDAVPTFAPSRIVDVSVKELLKILSSWEKSGDLTLELHAYSPSDEENWFRPLLLNSEPEDIEDSQGPVHCDNYDSDSDDEYAYEEEDAHEDDNHEEESNETRSERNPEASGSTDPSVQQYYWEVFSPIQPFAATPRDTINKIYRPIILENGEHQPIIRVSAVTRLVILRQLRRTLMPRSLKFLMESFGQNLEHIEYEPWASFESDAQRQARAEELASTLYHPCLDKLKSLTLFEEAQHLYKFRYGRNSTEYIDKDATALLTPYAVDYRTGLAASLARRSLALEHLSASFMVCAESFFAKCLPEWTWPKLRTLSLTAQLLGPLGEEAMRDHSDDDDEHRRMVLDWHLRRVAEVARRMPKLETLVLWTGGELHACAFVYQRCCAKERHARLTWRGTEWSELAGSVVRAWQKTAQVHAGDIVLGDIVVCHERVSAELVGSHADAIYHLALPCQVVNPVSLWQMQKEATPYYDVSGTWL</sequence>
<dbReference type="RefSeq" id="XP_046014429.1">
    <property type="nucleotide sequence ID" value="XM_046158620.1"/>
</dbReference>
<dbReference type="Proteomes" id="UP000756346">
    <property type="component" value="Unassembled WGS sequence"/>
</dbReference>
<evidence type="ECO:0000259" key="2">
    <source>
        <dbReference type="Pfam" id="PF20183"/>
    </source>
</evidence>
<name>A0A9P9BVR5_9PEZI</name>
<evidence type="ECO:0000313" key="3">
    <source>
        <dbReference type="EMBL" id="KAH7033597.1"/>
    </source>
</evidence>
<evidence type="ECO:0000256" key="1">
    <source>
        <dbReference type="SAM" id="MobiDB-lite"/>
    </source>
</evidence>